<keyword evidence="5 14" id="KW-0732">Signal</keyword>
<keyword evidence="10 13" id="KW-0472">Membrane</keyword>
<dbReference type="PRINTS" id="PR00205">
    <property type="entry name" value="CADHERIN"/>
</dbReference>
<feature type="domain" description="Cadherin" evidence="15">
    <location>
        <begin position="136"/>
        <end position="243"/>
    </location>
</feature>
<accession>A0AAV1NC78</accession>
<dbReference type="FunFam" id="2.60.40.60:FF:000004">
    <property type="entry name" value="Protocadherin 1 gamma 2"/>
    <property type="match status" value="2"/>
</dbReference>
<feature type="domain" description="Cadherin" evidence="15">
    <location>
        <begin position="352"/>
        <end position="457"/>
    </location>
</feature>
<dbReference type="InterPro" id="IPR015919">
    <property type="entry name" value="Cadherin-like_sf"/>
</dbReference>
<feature type="domain" description="Cadherin" evidence="15">
    <location>
        <begin position="1221"/>
        <end position="1320"/>
    </location>
</feature>
<feature type="domain" description="Cadherin" evidence="15">
    <location>
        <begin position="29"/>
        <end position="135"/>
    </location>
</feature>
<keyword evidence="17" id="KW-1185">Reference proteome</keyword>
<dbReference type="InterPro" id="IPR013164">
    <property type="entry name" value="Cadherin_N"/>
</dbReference>
<dbReference type="Pfam" id="PF08266">
    <property type="entry name" value="Cadherin_2"/>
    <property type="match status" value="2"/>
</dbReference>
<evidence type="ECO:0000256" key="10">
    <source>
        <dbReference type="ARBA" id="ARBA00023136"/>
    </source>
</evidence>
<evidence type="ECO:0000256" key="13">
    <source>
        <dbReference type="SAM" id="Phobius"/>
    </source>
</evidence>
<feature type="domain" description="Cadherin" evidence="15">
    <location>
        <begin position="776"/>
        <end position="883"/>
    </location>
</feature>
<keyword evidence="8" id="KW-0130">Cell adhesion</keyword>
<evidence type="ECO:0000256" key="7">
    <source>
        <dbReference type="ARBA" id="ARBA00022837"/>
    </source>
</evidence>
<evidence type="ECO:0000259" key="15">
    <source>
        <dbReference type="PROSITE" id="PS50268"/>
    </source>
</evidence>
<feature type="transmembrane region" description="Helical" evidence="13">
    <location>
        <begin position="1614"/>
        <end position="1637"/>
    </location>
</feature>
<feature type="domain" description="Cadherin" evidence="15">
    <location>
        <begin position="244"/>
        <end position="351"/>
    </location>
</feature>
<dbReference type="Gene3D" id="2.60.40.60">
    <property type="entry name" value="Cadherins"/>
    <property type="match status" value="14"/>
</dbReference>
<evidence type="ECO:0000256" key="8">
    <source>
        <dbReference type="ARBA" id="ARBA00022889"/>
    </source>
</evidence>
<feature type="domain" description="Cadherin" evidence="15">
    <location>
        <begin position="1098"/>
        <end position="1206"/>
    </location>
</feature>
<reference evidence="16 17" key="1">
    <citation type="submission" date="2024-01" db="EMBL/GenBank/DDBJ databases">
        <authorList>
            <person name="Alioto T."/>
            <person name="Alioto T."/>
            <person name="Gomez Garrido J."/>
        </authorList>
    </citation>
    <scope>NUCLEOTIDE SEQUENCE [LARGE SCALE GENOMIC DNA]</scope>
</reference>
<feature type="domain" description="Cadherin" evidence="15">
    <location>
        <begin position="992"/>
        <end position="1097"/>
    </location>
</feature>
<feature type="transmembrane region" description="Helical" evidence="13">
    <location>
        <begin position="502"/>
        <end position="525"/>
    </location>
</feature>
<evidence type="ECO:0000256" key="2">
    <source>
        <dbReference type="ARBA" id="ARBA00004251"/>
    </source>
</evidence>
<dbReference type="GO" id="GO:0007156">
    <property type="term" value="P:homophilic cell adhesion via plasma membrane adhesion molecules"/>
    <property type="evidence" value="ECO:0007669"/>
    <property type="project" value="InterPro"/>
</dbReference>
<feature type="domain" description="Cadherin" evidence="15">
    <location>
        <begin position="679"/>
        <end position="775"/>
    </location>
</feature>
<dbReference type="GO" id="GO:0005509">
    <property type="term" value="F:calcium ion binding"/>
    <property type="evidence" value="ECO:0007669"/>
    <property type="project" value="UniProtKB-UniRule"/>
</dbReference>
<feature type="domain" description="Cadherin" evidence="15">
    <location>
        <begin position="1427"/>
        <end position="1483"/>
    </location>
</feature>
<dbReference type="FunFam" id="2.60.40.60:FF:000007">
    <property type="entry name" value="Protocadherin alpha 2"/>
    <property type="match status" value="2"/>
</dbReference>
<keyword evidence="3" id="KW-1003">Cell membrane</keyword>
<keyword evidence="9 13" id="KW-1133">Transmembrane helix</keyword>
<dbReference type="FunFam" id="2.60.40.60:FF:000001">
    <property type="entry name" value="Protocadherin alpha 2"/>
    <property type="match status" value="1"/>
</dbReference>
<feature type="signal peptide" evidence="14">
    <location>
        <begin position="1"/>
        <end position="31"/>
    </location>
</feature>
<comment type="function">
    <text evidence="1">Potential calcium-dependent cell-adhesion protein. May be involved in the establishment and maintenance of specific neuronal connections in the brain.</text>
</comment>
<feature type="domain" description="Cadherin" evidence="15">
    <location>
        <begin position="1827"/>
        <end position="1889"/>
    </location>
</feature>
<keyword evidence="6" id="KW-0677">Repeat</keyword>
<dbReference type="InterPro" id="IPR050174">
    <property type="entry name" value="Protocadherin/Cadherin-CA"/>
</dbReference>
<keyword evidence="4 13" id="KW-0812">Transmembrane</keyword>
<dbReference type="InterPro" id="IPR020894">
    <property type="entry name" value="Cadherin_CS"/>
</dbReference>
<evidence type="ECO:0000313" key="17">
    <source>
        <dbReference type="Proteomes" id="UP001314229"/>
    </source>
</evidence>
<proteinExistence type="predicted"/>
<evidence type="ECO:0000256" key="4">
    <source>
        <dbReference type="ARBA" id="ARBA00022692"/>
    </source>
</evidence>
<dbReference type="InterPro" id="IPR002126">
    <property type="entry name" value="Cadherin-like_dom"/>
</dbReference>
<dbReference type="Pfam" id="PF00028">
    <property type="entry name" value="Cadherin"/>
    <property type="match status" value="9"/>
</dbReference>
<evidence type="ECO:0000256" key="3">
    <source>
        <dbReference type="ARBA" id="ARBA00022475"/>
    </source>
</evidence>
<dbReference type="FunFam" id="2.60.40.60:FF:000006">
    <property type="entry name" value="Protocadherin alpha 2"/>
    <property type="match status" value="2"/>
</dbReference>
<evidence type="ECO:0000256" key="5">
    <source>
        <dbReference type="ARBA" id="ARBA00022729"/>
    </source>
</evidence>
<feature type="domain" description="Cadherin" evidence="15">
    <location>
        <begin position="1771"/>
        <end position="1826"/>
    </location>
</feature>
<dbReference type="FunFam" id="2.60.40.60:FF:000129">
    <property type="entry name" value="protocadherin alpha-C2 isoform X1"/>
    <property type="match status" value="2"/>
</dbReference>
<feature type="transmembrane region" description="Helical" evidence="13">
    <location>
        <begin position="657"/>
        <end position="675"/>
    </location>
</feature>
<gene>
    <name evidence="16" type="ORF">FSCOSCO3_A012047</name>
</gene>
<dbReference type="FunFam" id="2.60.40.60:FF:000002">
    <property type="entry name" value="Protocadherin alpha 2"/>
    <property type="match status" value="2"/>
</dbReference>
<protein>
    <submittedName>
        <fullName evidence="16">Protocadherin Fat 4-like</fullName>
    </submittedName>
</protein>
<evidence type="ECO:0000256" key="11">
    <source>
        <dbReference type="ARBA" id="ARBA00023180"/>
    </source>
</evidence>
<feature type="domain" description="Cadherin" evidence="15">
    <location>
        <begin position="1484"/>
        <end position="1600"/>
    </location>
</feature>
<dbReference type="EMBL" id="CAWUFR010000025">
    <property type="protein sequence ID" value="CAK6956618.1"/>
    <property type="molecule type" value="Genomic_DNA"/>
</dbReference>
<sequence>METERQNRTRVCSWILVYVAVLLLLGKRALAEIRYSIPEEVKEGTVVGNVARDIGFDVTSLIGRRFRVVSESKDAFFEVNEDNGSLHVHKKIDREELCQGSGACLIELKIIVENPLEVHYVVVEVTDVNDHSPSFPEKEQTFEIAEHTLPGKRFQLHAANDPDSGINSIRTYTLTSNDHFEVDIRQSDEDKIPFLVLKKSLDREQKNKYSLMVTAVDGGKPQRSGTLNVSIIVLDSNDNRPIFSKEIYQIAIQENTPVGTSIFKMNATDPDEGSNGEIEYTLAKTLRRNIYDLFELDKLSGEIRVKGNVDYEENDVYKLDVEASDKGTPPLTGECRVNIKIIDVNDNPPQIEVTSLSNTVSEDSKPGTVISLISVKDKDYGVNGKIITTIHDGVPFELKSSYKENTYSVVTREFLNREELSHYEITIKATDCGEPLLSTFKTLNIEISDVNDNRPHFEKNPLEFYLIENNVAGASIFSPKEAFAASDVKSATKDEEGNDVTFYLMITLASVSVLFIISIIVLIAMQCSKTTDYTSKYLQDTNYDGTLCHSIQYRSGDKRYMLVGPRMSIGSTIVPGSHANTLVLPDRRRASGELDNKECHHFGFRSVPFLRERGFLKNNLRTTGVLEVEYILDAILNDNTKRNKGQRGRMKSFSRPLLFSLLFCCGELILAQIKYTTLEEVQVGTIIGHVAKDLGLDVSTLINRRFRIVSGAQDALFEVNPNNGALHVHKNLDREQLCDGNSACMVDLKIVAENPLEIHYVTVEITDANDHAPRFAEKERIIEIAETTLTGARFQLPGAHDPDVGINSVQRYKLSQNENFHLEIRDRGEDKIPFLVLQRQLDREQKTNHSLILTAIDGGTPSKSANLNLTIRVLDNNDNRPIFSKEVYSVALLENAALGTIVIKVNAMDLDEETNGEVQYAFGGDINSKVLQLFSLDRNTGEIRVNGHIDYETADVFKLDVQASDKGQPPMTTDCRVIIKIQDVNDNKPEIEVTSISSMVPENSKPGTVIALISVADTDSGLYGKVMCSLTDNVPFELKPSYKENMFSLVTKETLDREMVSLYDISITATDRGKPPLSTFKTLSIQVSDVNDNIPEFSQSPLELYLTENNAPGTSIFSVSSFDKDLNENAAVSYHIVKEGSRSDIASFVNINSDNGQISALKSFDFETLKTFQFQVVATDSGTPSLSSNVTVNVFILDQNDNAPVILYPVSSNSSAEGVEEIPRNVNAGHLVTKVRAYDADIGYNGWLLFSLQEVTDHTLFGLDRYTGQIRTLRSFTETDEAEHKLVILVKDNGNVSLSATATVIVKVVEPKEAFAASDVKSTAKDEEENDVTFYLMITLGSVSVLFIISIIVLIAMQCSKTTDYTSKYLQDTNYDGTLCHSIQYRSGDKRYMLVGPRMSIGSTIVPGSHANTLVLPDRRGTSGEPSYKENTYSVVTKEALDRELMSDYEIIIQTTDYGEPPLTAVKTFAIQISDVNDNSPRFGQNPLEFYLVENNIAGKSIFSCSKSTDYTSKYLQDTNYDGTLCHSIQYRSGDKRYILFGLDRYTGHIRTLRSFTETDEAEHKLVILVKDNGNVSLSATATVIVKVVEPKEAFAASDVKSAAKDEEGNDVTFYLMITLGTVSVLFIISIIVLIAMQCSNTPDYTSKYLQDTNYDGTLCHSIQYRSGDKRYMLVGPRMSIGSTIVPGSHANTLVLPDRRRASGECSKTTDYTSKYLQDTNYDGTLCHSIQYRSGDKRYMLVGPRMSIGSTIVPGSHANTLVLPDRRITSEEDNMFSVVTTSQLDREQQSRYDITIIAKDAGEPALTSEKTISVFVLDTNDNSPEFSVSPYTFYITENNTPGASVFSVSASDRDEGDNALISYHILRNCSKTTDYTSKYLQETNYDGTLCHSIQYRSGDKRYMLVGPRMSIGSTIVPGSNANTLVLPDRRRASVEVRSL</sequence>
<dbReference type="CDD" id="cd11304">
    <property type="entry name" value="Cadherin_repeat"/>
    <property type="match status" value="14"/>
</dbReference>
<dbReference type="InterPro" id="IPR032455">
    <property type="entry name" value="Cadherin_C"/>
</dbReference>
<comment type="caution">
    <text evidence="16">The sequence shown here is derived from an EMBL/GenBank/DDBJ whole genome shotgun (WGS) entry which is preliminary data.</text>
</comment>
<dbReference type="SMART" id="SM00112">
    <property type="entry name" value="CA"/>
    <property type="match status" value="13"/>
</dbReference>
<evidence type="ECO:0000256" key="14">
    <source>
        <dbReference type="SAM" id="SignalP"/>
    </source>
</evidence>
<feature type="chain" id="PRO_5043696101" evidence="14">
    <location>
        <begin position="32"/>
        <end position="1939"/>
    </location>
</feature>
<dbReference type="PROSITE" id="PS00232">
    <property type="entry name" value="CADHERIN_1"/>
    <property type="match status" value="8"/>
</dbReference>
<dbReference type="PANTHER" id="PTHR24028">
    <property type="entry name" value="CADHERIN-87A"/>
    <property type="match status" value="1"/>
</dbReference>
<evidence type="ECO:0000256" key="12">
    <source>
        <dbReference type="PROSITE-ProRule" id="PRU00043"/>
    </source>
</evidence>
<organism evidence="16 17">
    <name type="scientific">Scomber scombrus</name>
    <name type="common">Atlantic mackerel</name>
    <name type="synonym">Scomber vernalis</name>
    <dbReference type="NCBI Taxonomy" id="13677"/>
    <lineage>
        <taxon>Eukaryota</taxon>
        <taxon>Metazoa</taxon>
        <taxon>Chordata</taxon>
        <taxon>Craniata</taxon>
        <taxon>Vertebrata</taxon>
        <taxon>Euteleostomi</taxon>
        <taxon>Actinopterygii</taxon>
        <taxon>Neopterygii</taxon>
        <taxon>Teleostei</taxon>
        <taxon>Neoteleostei</taxon>
        <taxon>Acanthomorphata</taxon>
        <taxon>Pelagiaria</taxon>
        <taxon>Scombriformes</taxon>
        <taxon>Scombridae</taxon>
        <taxon>Scomber</taxon>
    </lineage>
</organism>
<evidence type="ECO:0000256" key="9">
    <source>
        <dbReference type="ARBA" id="ARBA00022989"/>
    </source>
</evidence>
<evidence type="ECO:0000256" key="1">
    <source>
        <dbReference type="ARBA" id="ARBA00003436"/>
    </source>
</evidence>
<dbReference type="PANTHER" id="PTHR24028:SF337">
    <property type="entry name" value="PROTOCADHERIN 2 ALPHA A 3 PRECURSOR-RELATED"/>
    <property type="match status" value="1"/>
</dbReference>
<dbReference type="GO" id="GO:0009653">
    <property type="term" value="P:anatomical structure morphogenesis"/>
    <property type="evidence" value="ECO:0007669"/>
    <property type="project" value="UniProtKB-ARBA"/>
</dbReference>
<feature type="transmembrane region" description="Helical" evidence="13">
    <location>
        <begin position="1334"/>
        <end position="1357"/>
    </location>
</feature>
<dbReference type="GO" id="GO:0005886">
    <property type="term" value="C:plasma membrane"/>
    <property type="evidence" value="ECO:0007669"/>
    <property type="project" value="UniProtKB-SubCell"/>
</dbReference>
<keyword evidence="11" id="KW-0325">Glycoprotein</keyword>
<dbReference type="Proteomes" id="UP001314229">
    <property type="component" value="Unassembled WGS sequence"/>
</dbReference>
<feature type="domain" description="Cadherin" evidence="15">
    <location>
        <begin position="884"/>
        <end position="991"/>
    </location>
</feature>
<evidence type="ECO:0000313" key="16">
    <source>
        <dbReference type="EMBL" id="CAK6956618.1"/>
    </source>
</evidence>
<comment type="subcellular location">
    <subcellularLocation>
        <location evidence="2">Cell membrane</location>
        <topology evidence="2">Single-pass type I membrane protein</topology>
    </subcellularLocation>
</comment>
<dbReference type="SUPFAM" id="SSF49313">
    <property type="entry name" value="Cadherin-like"/>
    <property type="match status" value="14"/>
</dbReference>
<dbReference type="Pfam" id="PF16492">
    <property type="entry name" value="Cadherin_C_2"/>
    <property type="match status" value="2"/>
</dbReference>
<keyword evidence="7 12" id="KW-0106">Calcium</keyword>
<evidence type="ECO:0000256" key="6">
    <source>
        <dbReference type="ARBA" id="ARBA00022737"/>
    </source>
</evidence>
<dbReference type="PROSITE" id="PS50268">
    <property type="entry name" value="CADHERIN_2"/>
    <property type="match status" value="14"/>
</dbReference>
<name>A0AAV1NC78_SCOSC</name>